<evidence type="ECO:0000256" key="3">
    <source>
        <dbReference type="ARBA" id="ARBA00004406"/>
    </source>
</evidence>
<dbReference type="GO" id="GO:0005506">
    <property type="term" value="F:iron ion binding"/>
    <property type="evidence" value="ECO:0007669"/>
    <property type="project" value="InterPro"/>
</dbReference>
<dbReference type="InterPro" id="IPR017972">
    <property type="entry name" value="Cyt_P450_CS"/>
</dbReference>
<dbReference type="Proteomes" id="UP000494040">
    <property type="component" value="Unassembled WGS sequence"/>
</dbReference>
<evidence type="ECO:0000256" key="10">
    <source>
        <dbReference type="ARBA" id="ARBA00023004"/>
    </source>
</evidence>
<dbReference type="GO" id="GO:0004497">
    <property type="term" value="F:monooxygenase activity"/>
    <property type="evidence" value="ECO:0007669"/>
    <property type="project" value="UniProtKB-KW"/>
</dbReference>
<evidence type="ECO:0008006" key="18">
    <source>
        <dbReference type="Google" id="ProtNLM"/>
    </source>
</evidence>
<comment type="similarity">
    <text evidence="4 14">Belongs to the cytochrome P450 family.</text>
</comment>
<feature type="binding site" description="axial binding residue" evidence="13">
    <location>
        <position position="455"/>
    </location>
    <ligand>
        <name>heme</name>
        <dbReference type="ChEBI" id="CHEBI:30413"/>
    </ligand>
    <ligandPart>
        <name>Fe</name>
        <dbReference type="ChEBI" id="CHEBI:18248"/>
    </ligandPart>
</feature>
<keyword evidence="8" id="KW-0492">Microsome</keyword>
<dbReference type="Pfam" id="PF00067">
    <property type="entry name" value="p450"/>
    <property type="match status" value="1"/>
</dbReference>
<dbReference type="InterPro" id="IPR002401">
    <property type="entry name" value="Cyt_P450_E_grp-I"/>
</dbReference>
<feature type="transmembrane region" description="Helical" evidence="15">
    <location>
        <begin position="6"/>
        <end position="23"/>
    </location>
</feature>
<dbReference type="AlphaFoldDB" id="A0A8I6TDP2"/>
<dbReference type="KEGG" id="clec:106665507"/>
<evidence type="ECO:0000256" key="4">
    <source>
        <dbReference type="ARBA" id="ARBA00010617"/>
    </source>
</evidence>
<dbReference type="GO" id="GO:0005789">
    <property type="term" value="C:endoplasmic reticulum membrane"/>
    <property type="evidence" value="ECO:0007669"/>
    <property type="project" value="UniProtKB-SubCell"/>
</dbReference>
<keyword evidence="9 14" id="KW-0560">Oxidoreductase</keyword>
<dbReference type="GeneID" id="106665507"/>
<dbReference type="GO" id="GO:0020037">
    <property type="term" value="F:heme binding"/>
    <property type="evidence" value="ECO:0007669"/>
    <property type="project" value="InterPro"/>
</dbReference>
<evidence type="ECO:0000256" key="15">
    <source>
        <dbReference type="SAM" id="Phobius"/>
    </source>
</evidence>
<dbReference type="OMA" id="HARIHVQ"/>
<name>A0A8I6TDP2_CIMLE</name>
<evidence type="ECO:0000256" key="11">
    <source>
        <dbReference type="ARBA" id="ARBA00023033"/>
    </source>
</evidence>
<keyword evidence="11 14" id="KW-0503">Monooxygenase</keyword>
<dbReference type="Gene3D" id="1.10.630.10">
    <property type="entry name" value="Cytochrome P450"/>
    <property type="match status" value="1"/>
</dbReference>
<dbReference type="GO" id="GO:0016705">
    <property type="term" value="F:oxidoreductase activity, acting on paired donors, with incorporation or reduction of molecular oxygen"/>
    <property type="evidence" value="ECO:0007669"/>
    <property type="project" value="InterPro"/>
</dbReference>
<organism evidence="16 17">
    <name type="scientific">Cimex lectularius</name>
    <name type="common">Bed bug</name>
    <name type="synonym">Acanthia lectularia</name>
    <dbReference type="NCBI Taxonomy" id="79782"/>
    <lineage>
        <taxon>Eukaryota</taxon>
        <taxon>Metazoa</taxon>
        <taxon>Ecdysozoa</taxon>
        <taxon>Arthropoda</taxon>
        <taxon>Hexapoda</taxon>
        <taxon>Insecta</taxon>
        <taxon>Pterygota</taxon>
        <taxon>Neoptera</taxon>
        <taxon>Paraneoptera</taxon>
        <taxon>Hemiptera</taxon>
        <taxon>Heteroptera</taxon>
        <taxon>Panheteroptera</taxon>
        <taxon>Cimicomorpha</taxon>
        <taxon>Cimicidae</taxon>
        <taxon>Cimex</taxon>
    </lineage>
</organism>
<dbReference type="InterPro" id="IPR001128">
    <property type="entry name" value="Cyt_P450"/>
</dbReference>
<evidence type="ECO:0000256" key="1">
    <source>
        <dbReference type="ARBA" id="ARBA00001971"/>
    </source>
</evidence>
<comment type="cofactor">
    <cofactor evidence="1 13">
        <name>heme</name>
        <dbReference type="ChEBI" id="CHEBI:30413"/>
    </cofactor>
</comment>
<dbReference type="OrthoDB" id="1470350at2759"/>
<reference evidence="16" key="1">
    <citation type="submission" date="2022-01" db="UniProtKB">
        <authorList>
            <consortium name="EnsemblMetazoa"/>
        </authorList>
    </citation>
    <scope>IDENTIFICATION</scope>
</reference>
<keyword evidence="15" id="KW-0812">Transmembrane</keyword>
<evidence type="ECO:0000256" key="13">
    <source>
        <dbReference type="PIRSR" id="PIRSR602401-1"/>
    </source>
</evidence>
<keyword evidence="5 13" id="KW-0349">Heme</keyword>
<evidence type="ECO:0000256" key="8">
    <source>
        <dbReference type="ARBA" id="ARBA00022848"/>
    </source>
</evidence>
<dbReference type="PRINTS" id="PR00385">
    <property type="entry name" value="P450"/>
</dbReference>
<dbReference type="PANTHER" id="PTHR24292:SF54">
    <property type="entry name" value="CYP9F3-RELATED"/>
    <property type="match status" value="1"/>
</dbReference>
<keyword evidence="12 15" id="KW-0472">Membrane</keyword>
<dbReference type="InterPro" id="IPR036396">
    <property type="entry name" value="Cyt_P450_sf"/>
</dbReference>
<evidence type="ECO:0000256" key="9">
    <source>
        <dbReference type="ARBA" id="ARBA00023002"/>
    </source>
</evidence>
<evidence type="ECO:0000256" key="12">
    <source>
        <dbReference type="ARBA" id="ARBA00023136"/>
    </source>
</evidence>
<evidence type="ECO:0000313" key="16">
    <source>
        <dbReference type="EnsemblMetazoa" id="XP_014247446.1"/>
    </source>
</evidence>
<keyword evidence="15" id="KW-1133">Transmembrane helix</keyword>
<keyword evidence="7" id="KW-0256">Endoplasmic reticulum</keyword>
<evidence type="ECO:0000313" key="17">
    <source>
        <dbReference type="Proteomes" id="UP000494040"/>
    </source>
</evidence>
<evidence type="ECO:0000256" key="14">
    <source>
        <dbReference type="RuleBase" id="RU000461"/>
    </source>
</evidence>
<evidence type="ECO:0000256" key="6">
    <source>
        <dbReference type="ARBA" id="ARBA00022723"/>
    </source>
</evidence>
<evidence type="ECO:0000256" key="5">
    <source>
        <dbReference type="ARBA" id="ARBA00022617"/>
    </source>
</evidence>
<protein>
    <recommendedName>
        <fullName evidence="18">Cytochrome P450</fullName>
    </recommendedName>
</protein>
<dbReference type="PANTHER" id="PTHR24292">
    <property type="entry name" value="CYTOCHROME P450"/>
    <property type="match status" value="1"/>
</dbReference>
<comment type="subcellular location">
    <subcellularLocation>
        <location evidence="3">Endoplasmic reticulum membrane</location>
        <topology evidence="3">Peripheral membrane protein</topology>
    </subcellularLocation>
    <subcellularLocation>
        <location evidence="2">Microsome membrane</location>
        <topology evidence="2">Peripheral membrane protein</topology>
    </subcellularLocation>
</comment>
<keyword evidence="10 13" id="KW-0408">Iron</keyword>
<accession>A0A8I6TDP2</accession>
<dbReference type="PRINTS" id="PR00463">
    <property type="entry name" value="EP450I"/>
</dbReference>
<dbReference type="FunFam" id="1.10.630.10:FF:000182">
    <property type="entry name" value="Cytochrome P450 3A4"/>
    <property type="match status" value="1"/>
</dbReference>
<dbReference type="SUPFAM" id="SSF48264">
    <property type="entry name" value="Cytochrome P450"/>
    <property type="match status" value="1"/>
</dbReference>
<proteinExistence type="inferred from homology"/>
<keyword evidence="17" id="KW-1185">Reference proteome</keyword>
<keyword evidence="6 13" id="KW-0479">Metal-binding</keyword>
<dbReference type="RefSeq" id="XP_014247446.1">
    <property type="nucleotide sequence ID" value="XM_014391960.2"/>
</dbReference>
<evidence type="ECO:0000256" key="2">
    <source>
        <dbReference type="ARBA" id="ARBA00004174"/>
    </source>
</evidence>
<sequence length="511" mass="58746">MSQTFYVLLALFGGLLYYLYLWGKKKHSYWAERGVKYVEPVPFFGQLLPVFLLKKGVGQVPLEIYRAYPNEKLVGYYNFTDPGVVVNDPELIEKITIKDFQHFVDRPHFGLDEESVSSKALFNLLGKEWRTARYKISPAFTTGKLKLTYQTMDRCSDVLIENIRKKTKNCEIKPLLVNYAIHTITTGVYGVEIKDEKTVKDFAEMADLLFFSGKLTIFRQSFLRFFPKTSRFLGLKFFNGDCEEYFKFMLESTFEQRKHSKLHNNDFVDFLLKLKNKIKLEAIEKDSEDSYLNLDESGEIDTIEFTDQFINGMAEQFILAGVLPLVQVALYSMFELALHPDCQEKARKEVREVKEKHGGYTYAALKEMTYLDCCLSEIMRMHSLVENLERICTKDYTTPDGLVIEKGTTVMIPIKEMIMDPKFFPNPDVFDPERFSQDSSIPSVFLPFGAGPRICIGMRYANLQVKSALAKIIGSFSFKPGKGVGTKLIFGTLSFVPILQNKIIIDFTPLE</sequence>
<dbReference type="PROSITE" id="PS00086">
    <property type="entry name" value="CYTOCHROME_P450"/>
    <property type="match status" value="1"/>
</dbReference>
<dbReference type="InterPro" id="IPR050476">
    <property type="entry name" value="Insect_CytP450_Detox"/>
</dbReference>
<evidence type="ECO:0000256" key="7">
    <source>
        <dbReference type="ARBA" id="ARBA00022824"/>
    </source>
</evidence>
<dbReference type="CDD" id="cd11056">
    <property type="entry name" value="CYP6-like"/>
    <property type="match status" value="1"/>
</dbReference>
<dbReference type="EnsemblMetazoa" id="XM_014391960.2">
    <property type="protein sequence ID" value="XP_014247446.1"/>
    <property type="gene ID" value="LOC106665507"/>
</dbReference>